<dbReference type="PROSITE" id="PS00600">
    <property type="entry name" value="AA_TRANSFER_CLASS_3"/>
    <property type="match status" value="1"/>
</dbReference>
<dbReference type="InterPro" id="IPR015422">
    <property type="entry name" value="PyrdxlP-dep_Trfase_small"/>
</dbReference>
<comment type="similarity">
    <text evidence="2 6">Belongs to the class-III pyridoxal-phosphate-dependent aminotransferase family.</text>
</comment>
<proteinExistence type="inferred from homology"/>
<keyword evidence="3 7" id="KW-0032">Aminotransferase</keyword>
<keyword evidence="5 6" id="KW-0663">Pyridoxal phosphate</keyword>
<dbReference type="InterPro" id="IPR005814">
    <property type="entry name" value="Aminotrans_3"/>
</dbReference>
<dbReference type="GO" id="GO:0009448">
    <property type="term" value="P:gamma-aminobutyric acid metabolic process"/>
    <property type="evidence" value="ECO:0007669"/>
    <property type="project" value="InterPro"/>
</dbReference>
<dbReference type="InterPro" id="IPR015421">
    <property type="entry name" value="PyrdxlP-dep_Trfase_major"/>
</dbReference>
<dbReference type="GO" id="GO:0034386">
    <property type="term" value="F:4-aminobutyrate:2-oxoglutarate transaminase activity"/>
    <property type="evidence" value="ECO:0007669"/>
    <property type="project" value="UniProtKB-EC"/>
</dbReference>
<evidence type="ECO:0000313" key="8">
    <source>
        <dbReference type="Proteomes" id="UP000277294"/>
    </source>
</evidence>
<gene>
    <name evidence="7" type="primary">puuE</name>
    <name evidence="7" type="ORF">PIGHUM_03139</name>
</gene>
<sequence length="424" mass="44311">MSNDWTSRRAAAIPAGVAFGTNIYAASASGSRLTDGEGRTYIDFAGGIGVLNVGHNHPRVVAAVKAQADRFLHTCAQVIPYESYIALAERLNRLAPGGHTKKTAFFSTGVEAVENAIKIARAHTRRRAVISFTGSFHGRTNLGLALTGKVRPYRIGVGPFVGDIYKAIFPDDDSETAVAASLASLDRLFKYEIDPAEVAAIVIEPVQGEGGFNATPPAFMQALRALCDREGIVLLADEIQCGMGRTGKLFAMEHFGVQADITTLAKSLAGGTPLSAVVGRTEIMDAVIPGGLGSTYAGAPMAIAAAHAVLDIFEDEGVIEQGERLSATIRAFLAEAGKRFACIGRIKGLGSMVGVELVSAAGEPDGALAGKVLAEARSRGLILLACGVHGNVIRFLYPLNTDDATFQEGLAILSASLEAATRGN</sequence>
<dbReference type="PANTHER" id="PTHR11986">
    <property type="entry name" value="AMINOTRANSFERASE CLASS III"/>
    <property type="match status" value="1"/>
</dbReference>
<name>A0A3P4B442_9BURK</name>
<dbReference type="InterPro" id="IPR050103">
    <property type="entry name" value="Class-III_PLP-dep_AT"/>
</dbReference>
<dbReference type="GO" id="GO:0030170">
    <property type="term" value="F:pyridoxal phosphate binding"/>
    <property type="evidence" value="ECO:0007669"/>
    <property type="project" value="InterPro"/>
</dbReference>
<accession>A0A3P4B442</accession>
<dbReference type="GO" id="GO:0042802">
    <property type="term" value="F:identical protein binding"/>
    <property type="evidence" value="ECO:0007669"/>
    <property type="project" value="TreeGrafter"/>
</dbReference>
<dbReference type="Gene3D" id="3.90.1150.10">
    <property type="entry name" value="Aspartate Aminotransferase, domain 1"/>
    <property type="match status" value="1"/>
</dbReference>
<dbReference type="RefSeq" id="WP_124080523.1">
    <property type="nucleotide sequence ID" value="NZ_UWPJ01000024.1"/>
</dbReference>
<dbReference type="FunFam" id="3.40.640.10:FF:000013">
    <property type="entry name" value="4-aminobutyrate aminotransferase"/>
    <property type="match status" value="1"/>
</dbReference>
<comment type="cofactor">
    <cofactor evidence="1">
        <name>pyridoxal 5'-phosphate</name>
        <dbReference type="ChEBI" id="CHEBI:597326"/>
    </cofactor>
</comment>
<protein>
    <submittedName>
        <fullName evidence="7">4-aminobutyrate aminotransferase PuuE</fullName>
        <ecNumber evidence="7">2.6.1.19</ecNumber>
    </submittedName>
</protein>
<reference evidence="7 8" key="1">
    <citation type="submission" date="2018-10" db="EMBL/GenBank/DDBJ databases">
        <authorList>
            <person name="Criscuolo A."/>
        </authorList>
    </citation>
    <scope>NUCLEOTIDE SEQUENCE [LARGE SCALE GENOMIC DNA]</scope>
    <source>
        <strain evidence="7">DnA1</strain>
    </source>
</reference>
<dbReference type="PIRSF" id="PIRSF000521">
    <property type="entry name" value="Transaminase_4ab_Lys_Orn"/>
    <property type="match status" value="1"/>
</dbReference>
<dbReference type="NCBIfam" id="TIGR00700">
    <property type="entry name" value="GABAtrnsam"/>
    <property type="match status" value="1"/>
</dbReference>
<dbReference type="OrthoDB" id="3398487at2"/>
<dbReference type="SUPFAM" id="SSF53383">
    <property type="entry name" value="PLP-dependent transferases"/>
    <property type="match status" value="1"/>
</dbReference>
<dbReference type="EC" id="2.6.1.19" evidence="7"/>
<dbReference type="PANTHER" id="PTHR11986:SF58">
    <property type="entry name" value="LEUCINE_METHIONINE RACEMASE"/>
    <property type="match status" value="1"/>
</dbReference>
<evidence type="ECO:0000256" key="4">
    <source>
        <dbReference type="ARBA" id="ARBA00022679"/>
    </source>
</evidence>
<dbReference type="InterPro" id="IPR004632">
    <property type="entry name" value="4NH2But_aminotransferase_bac"/>
</dbReference>
<dbReference type="Gene3D" id="3.40.640.10">
    <property type="entry name" value="Type I PLP-dependent aspartate aminotransferase-like (Major domain)"/>
    <property type="match status" value="1"/>
</dbReference>
<evidence type="ECO:0000256" key="2">
    <source>
        <dbReference type="ARBA" id="ARBA00008954"/>
    </source>
</evidence>
<dbReference type="EMBL" id="UWPJ01000024">
    <property type="protein sequence ID" value="VCU71059.1"/>
    <property type="molecule type" value="Genomic_DNA"/>
</dbReference>
<organism evidence="7 8">
    <name type="scientific">Pigmentiphaga humi</name>
    <dbReference type="NCBI Taxonomy" id="2478468"/>
    <lineage>
        <taxon>Bacteria</taxon>
        <taxon>Pseudomonadati</taxon>
        <taxon>Pseudomonadota</taxon>
        <taxon>Betaproteobacteria</taxon>
        <taxon>Burkholderiales</taxon>
        <taxon>Alcaligenaceae</taxon>
        <taxon>Pigmentiphaga</taxon>
    </lineage>
</organism>
<dbReference type="AlphaFoldDB" id="A0A3P4B442"/>
<keyword evidence="8" id="KW-1185">Reference proteome</keyword>
<evidence type="ECO:0000313" key="7">
    <source>
        <dbReference type="EMBL" id="VCU71059.1"/>
    </source>
</evidence>
<keyword evidence="4 7" id="KW-0808">Transferase</keyword>
<evidence type="ECO:0000256" key="6">
    <source>
        <dbReference type="RuleBase" id="RU003560"/>
    </source>
</evidence>
<dbReference type="InterPro" id="IPR049704">
    <property type="entry name" value="Aminotrans_3_PPA_site"/>
</dbReference>
<dbReference type="CDD" id="cd00610">
    <property type="entry name" value="OAT_like"/>
    <property type="match status" value="1"/>
</dbReference>
<dbReference type="Proteomes" id="UP000277294">
    <property type="component" value="Unassembled WGS sequence"/>
</dbReference>
<dbReference type="Pfam" id="PF00202">
    <property type="entry name" value="Aminotran_3"/>
    <property type="match status" value="1"/>
</dbReference>
<evidence type="ECO:0000256" key="5">
    <source>
        <dbReference type="ARBA" id="ARBA00022898"/>
    </source>
</evidence>
<evidence type="ECO:0000256" key="1">
    <source>
        <dbReference type="ARBA" id="ARBA00001933"/>
    </source>
</evidence>
<dbReference type="InterPro" id="IPR015424">
    <property type="entry name" value="PyrdxlP-dep_Trfase"/>
</dbReference>
<evidence type="ECO:0000256" key="3">
    <source>
        <dbReference type="ARBA" id="ARBA00022576"/>
    </source>
</evidence>